<dbReference type="CDD" id="cd00685">
    <property type="entry name" value="Trans_IPPS_HT"/>
    <property type="match status" value="1"/>
</dbReference>
<keyword evidence="5" id="KW-0460">Magnesium</keyword>
<comment type="cofactor">
    <cofactor evidence="1">
        <name>Mg(2+)</name>
        <dbReference type="ChEBI" id="CHEBI:18420"/>
    </cofactor>
</comment>
<organism evidence="8 9">
    <name type="scientific">Breznakia pachnodae</name>
    <dbReference type="NCBI Taxonomy" id="265178"/>
    <lineage>
        <taxon>Bacteria</taxon>
        <taxon>Bacillati</taxon>
        <taxon>Bacillota</taxon>
        <taxon>Erysipelotrichia</taxon>
        <taxon>Erysipelotrichales</taxon>
        <taxon>Erysipelotrichaceae</taxon>
        <taxon>Breznakia</taxon>
    </lineage>
</organism>
<dbReference type="SFLD" id="SFLDS00005">
    <property type="entry name" value="Isoprenoid_Synthase_Type_I"/>
    <property type="match status" value="1"/>
</dbReference>
<dbReference type="PROSITE" id="PS00444">
    <property type="entry name" value="POLYPRENYL_SYNTHASE_2"/>
    <property type="match status" value="1"/>
</dbReference>
<dbReference type="PANTHER" id="PTHR43281">
    <property type="entry name" value="FARNESYL DIPHOSPHATE SYNTHASE"/>
    <property type="match status" value="1"/>
</dbReference>
<evidence type="ECO:0000256" key="7">
    <source>
        <dbReference type="RuleBase" id="RU004466"/>
    </source>
</evidence>
<dbReference type="NCBIfam" id="NF045485">
    <property type="entry name" value="FPPsyn"/>
    <property type="match status" value="1"/>
</dbReference>
<keyword evidence="9" id="KW-1185">Reference proteome</keyword>
<evidence type="ECO:0000256" key="1">
    <source>
        <dbReference type="ARBA" id="ARBA00001946"/>
    </source>
</evidence>
<evidence type="ECO:0000313" key="8">
    <source>
        <dbReference type="EMBL" id="MDQ0362842.1"/>
    </source>
</evidence>
<evidence type="ECO:0000256" key="4">
    <source>
        <dbReference type="ARBA" id="ARBA00022723"/>
    </source>
</evidence>
<dbReference type="GO" id="GO:0004161">
    <property type="term" value="F:dimethylallyltranstransferase activity"/>
    <property type="evidence" value="ECO:0007669"/>
    <property type="project" value="UniProtKB-EC"/>
</dbReference>
<protein>
    <submittedName>
        <fullName evidence="8">Geranylgeranyl diphosphate synthase type II</fullName>
        <ecNumber evidence="8">2.5.1.1</ecNumber>
        <ecNumber evidence="8">2.5.1.10</ecNumber>
        <ecNumber evidence="8">2.5.1.29</ecNumber>
    </submittedName>
</protein>
<dbReference type="Proteomes" id="UP001230220">
    <property type="component" value="Unassembled WGS sequence"/>
</dbReference>
<dbReference type="GO" id="GO:0004337">
    <property type="term" value="F:(2E,6E)-farnesyl diphosphate synthase activity"/>
    <property type="evidence" value="ECO:0007669"/>
    <property type="project" value="UniProtKB-EC"/>
</dbReference>
<proteinExistence type="inferred from homology"/>
<dbReference type="Gene3D" id="1.10.600.10">
    <property type="entry name" value="Farnesyl Diphosphate Synthase"/>
    <property type="match status" value="1"/>
</dbReference>
<dbReference type="EC" id="2.5.1.29" evidence="8"/>
<evidence type="ECO:0000256" key="6">
    <source>
        <dbReference type="ARBA" id="ARBA00023229"/>
    </source>
</evidence>
<keyword evidence="6" id="KW-0414">Isoprene biosynthesis</keyword>
<sequence>MMKIDFEDKLKHSLDRLPDGKVKEAALYSLLSGGKRFRARLLFSALDAYRISQEKGVSSAIAVEMIHTYSLIHDDLPAMDDDTLRRGVPTCHIKYGEDIAILAGDALLTEAFWYANNACENIQSTHVMVEEVIKAAGLGGMIYGQELDMANNDGESTIEKLWEINKHKTGKLITLPFIAACIVADRQGDKDVWEKVGTNVGVIFQIQDDLLDIYATKEELGKNPNSDAKNNKVTYASLLGSDRCNEIISELMEETIGLLDTLMIDKYPLIEELERLLERKY</sequence>
<dbReference type="RefSeq" id="WP_307410958.1">
    <property type="nucleotide sequence ID" value="NZ_JAUSUR010000008.1"/>
</dbReference>
<evidence type="ECO:0000256" key="3">
    <source>
        <dbReference type="ARBA" id="ARBA00022679"/>
    </source>
</evidence>
<dbReference type="PROSITE" id="PS00723">
    <property type="entry name" value="POLYPRENYL_SYNTHASE_1"/>
    <property type="match status" value="1"/>
</dbReference>
<evidence type="ECO:0000313" key="9">
    <source>
        <dbReference type="Proteomes" id="UP001230220"/>
    </source>
</evidence>
<keyword evidence="3 7" id="KW-0808">Transferase</keyword>
<dbReference type="EMBL" id="JAUSUR010000008">
    <property type="protein sequence ID" value="MDQ0362842.1"/>
    <property type="molecule type" value="Genomic_DNA"/>
</dbReference>
<comment type="caution">
    <text evidence="8">The sequence shown here is derived from an EMBL/GenBank/DDBJ whole genome shotgun (WGS) entry which is preliminary data.</text>
</comment>
<gene>
    <name evidence="8" type="ORF">J2S15_003603</name>
</gene>
<dbReference type="InterPro" id="IPR000092">
    <property type="entry name" value="Polyprenyl_synt"/>
</dbReference>
<dbReference type="SFLD" id="SFLDG01017">
    <property type="entry name" value="Polyprenyl_Transferase_Like"/>
    <property type="match status" value="1"/>
</dbReference>
<evidence type="ECO:0000256" key="5">
    <source>
        <dbReference type="ARBA" id="ARBA00022842"/>
    </source>
</evidence>
<dbReference type="EC" id="2.5.1.1" evidence="8"/>
<accession>A0ABU0E7H7</accession>
<name>A0ABU0E7H7_9FIRM</name>
<dbReference type="EC" id="2.5.1.10" evidence="8"/>
<dbReference type="InterPro" id="IPR008949">
    <property type="entry name" value="Isoprenoid_synthase_dom_sf"/>
</dbReference>
<dbReference type="InterPro" id="IPR053378">
    <property type="entry name" value="Prenyl_diphosphate_synthase"/>
</dbReference>
<keyword evidence="4" id="KW-0479">Metal-binding</keyword>
<dbReference type="GO" id="GO:0004311">
    <property type="term" value="F:geranylgeranyl diphosphate synthase activity"/>
    <property type="evidence" value="ECO:0007669"/>
    <property type="project" value="UniProtKB-EC"/>
</dbReference>
<dbReference type="PANTHER" id="PTHR43281:SF1">
    <property type="entry name" value="FARNESYL DIPHOSPHATE SYNTHASE"/>
    <property type="match status" value="1"/>
</dbReference>
<evidence type="ECO:0000256" key="2">
    <source>
        <dbReference type="ARBA" id="ARBA00006706"/>
    </source>
</evidence>
<dbReference type="SUPFAM" id="SSF48576">
    <property type="entry name" value="Terpenoid synthases"/>
    <property type="match status" value="1"/>
</dbReference>
<dbReference type="Pfam" id="PF00348">
    <property type="entry name" value="polyprenyl_synt"/>
    <property type="match status" value="1"/>
</dbReference>
<comment type="similarity">
    <text evidence="2 7">Belongs to the FPP/GGPP synthase family.</text>
</comment>
<reference evidence="8 9" key="1">
    <citation type="submission" date="2023-07" db="EMBL/GenBank/DDBJ databases">
        <title>Genomic Encyclopedia of Type Strains, Phase IV (KMG-IV): sequencing the most valuable type-strain genomes for metagenomic binning, comparative biology and taxonomic classification.</title>
        <authorList>
            <person name="Goeker M."/>
        </authorList>
    </citation>
    <scope>NUCLEOTIDE SEQUENCE [LARGE SCALE GENOMIC DNA]</scope>
    <source>
        <strain evidence="8 9">DSM 16784</strain>
    </source>
</reference>
<dbReference type="InterPro" id="IPR033749">
    <property type="entry name" value="Polyprenyl_synt_CS"/>
</dbReference>